<organism evidence="2 3">
    <name type="scientific">Hydrogenophaga taeniospiralis CCUG 15921</name>
    <dbReference type="NCBI Taxonomy" id="1281780"/>
    <lineage>
        <taxon>Bacteria</taxon>
        <taxon>Pseudomonadati</taxon>
        <taxon>Pseudomonadota</taxon>
        <taxon>Betaproteobacteria</taxon>
        <taxon>Burkholderiales</taxon>
        <taxon>Comamonadaceae</taxon>
        <taxon>Hydrogenophaga</taxon>
    </lineage>
</organism>
<comment type="caution">
    <text evidence="2">The sequence shown here is derived from an EMBL/GenBank/DDBJ whole genome shotgun (WGS) entry which is preliminary data.</text>
</comment>
<gene>
    <name evidence="2" type="ORF">H010_12424</name>
</gene>
<evidence type="ECO:0000259" key="1">
    <source>
        <dbReference type="PROSITE" id="PS51819"/>
    </source>
</evidence>
<dbReference type="InterPro" id="IPR052164">
    <property type="entry name" value="Anthracycline_SecMetBiosynth"/>
</dbReference>
<dbReference type="InterPro" id="IPR004360">
    <property type="entry name" value="Glyas_Fos-R_dOase_dom"/>
</dbReference>
<sequence length="257" mass="27508">MGNPKGDFIWYELLTTDADAAQRFYGAVVGWKASDSGQPGMDYRILDAGDGQAGGLMQINEQMPGAKPVWLGYVAVPDVDAAVTDWTAAGGSVQMPMMDIPNVGRMAMLADPDGVPLYVMRGASDEVSTAFRVADARHVRWNEVAVKDDKASLAFYQARFGWTVVDTMPMGELGDYHLLAANGVRMGALMRSPAGKEPRWLYYFGVDDIDAAVEQIKAGGGQVLNGPDQIPGGEYSLQARDPQGAAFGLAGPRIASR</sequence>
<dbReference type="EMBL" id="AOGK01000010">
    <property type="protein sequence ID" value="MDG5976065.1"/>
    <property type="molecule type" value="Genomic_DNA"/>
</dbReference>
<dbReference type="PROSITE" id="PS51819">
    <property type="entry name" value="VOC"/>
    <property type="match status" value="2"/>
</dbReference>
<protein>
    <submittedName>
        <fullName evidence="2">Glyoxalase/bleomycin resistance protein/dioxygenase domain-containing protein</fullName>
    </submittedName>
</protein>
<accession>A0A9X4NX00</accession>
<dbReference type="Gene3D" id="3.10.180.10">
    <property type="entry name" value="2,3-Dihydroxybiphenyl 1,2-Dioxygenase, domain 1"/>
    <property type="match status" value="2"/>
</dbReference>
<dbReference type="OrthoDB" id="9793039at2"/>
<evidence type="ECO:0000313" key="2">
    <source>
        <dbReference type="EMBL" id="MDG5976065.1"/>
    </source>
</evidence>
<evidence type="ECO:0000313" key="3">
    <source>
        <dbReference type="Proteomes" id="UP001152876"/>
    </source>
</evidence>
<dbReference type="InterPro" id="IPR037523">
    <property type="entry name" value="VOC_core"/>
</dbReference>
<dbReference type="RefSeq" id="WP_068172246.1">
    <property type="nucleotide sequence ID" value="NZ_AOGK01000010.1"/>
</dbReference>
<proteinExistence type="predicted"/>
<keyword evidence="3" id="KW-1185">Reference proteome</keyword>
<dbReference type="PANTHER" id="PTHR33993:SF14">
    <property type="entry name" value="GB|AAF24581.1"/>
    <property type="match status" value="1"/>
</dbReference>
<dbReference type="SUPFAM" id="SSF54593">
    <property type="entry name" value="Glyoxalase/Bleomycin resistance protein/Dihydroxybiphenyl dioxygenase"/>
    <property type="match status" value="2"/>
</dbReference>
<dbReference type="AlphaFoldDB" id="A0A9X4NX00"/>
<reference evidence="2" key="1">
    <citation type="submission" date="2013-01" db="EMBL/GenBank/DDBJ databases">
        <title>Genome draft of Hydrogenophaga taeniospiralis 2K1.</title>
        <authorList>
            <person name="Gomila M."/>
            <person name="Lalucat J."/>
        </authorList>
    </citation>
    <scope>NUCLEOTIDE SEQUENCE</scope>
    <source>
        <strain evidence="2">CCUG 15921</strain>
    </source>
</reference>
<dbReference type="PANTHER" id="PTHR33993">
    <property type="entry name" value="GLYOXALASE-RELATED"/>
    <property type="match status" value="1"/>
</dbReference>
<dbReference type="CDD" id="cd07247">
    <property type="entry name" value="SgaA_N_like"/>
    <property type="match status" value="2"/>
</dbReference>
<feature type="domain" description="VOC" evidence="1">
    <location>
        <begin position="138"/>
        <end position="252"/>
    </location>
</feature>
<dbReference type="Proteomes" id="UP001152876">
    <property type="component" value="Unassembled WGS sequence"/>
</dbReference>
<name>A0A9X4NX00_9BURK</name>
<feature type="domain" description="VOC" evidence="1">
    <location>
        <begin position="7"/>
        <end position="122"/>
    </location>
</feature>
<dbReference type="InterPro" id="IPR029068">
    <property type="entry name" value="Glyas_Bleomycin-R_OHBP_Dase"/>
</dbReference>
<dbReference type="Pfam" id="PF00903">
    <property type="entry name" value="Glyoxalase"/>
    <property type="match status" value="2"/>
</dbReference>